<comment type="caution">
    <text evidence="1">The sequence shown here is derived from an EMBL/GenBank/DDBJ whole genome shotgun (WGS) entry which is preliminary data.</text>
</comment>
<accession>A0ACC1RZ11</accession>
<protein>
    <submittedName>
        <fullName evidence="1">Uncharacterized protein</fullName>
    </submittedName>
</protein>
<evidence type="ECO:0000313" key="1">
    <source>
        <dbReference type="EMBL" id="KAJ3528609.1"/>
    </source>
</evidence>
<keyword evidence="2" id="KW-1185">Reference proteome</keyword>
<proteinExistence type="predicted"/>
<gene>
    <name evidence="1" type="ORF">NM688_g7974</name>
</gene>
<name>A0ACC1RZ11_9APHY</name>
<reference evidence="1" key="1">
    <citation type="submission" date="2022-07" db="EMBL/GenBank/DDBJ databases">
        <title>Genome Sequence of Phlebia brevispora.</title>
        <authorList>
            <person name="Buettner E."/>
        </authorList>
    </citation>
    <scope>NUCLEOTIDE SEQUENCE</scope>
    <source>
        <strain evidence="1">MPL23</strain>
    </source>
</reference>
<organism evidence="1 2">
    <name type="scientific">Phlebia brevispora</name>
    <dbReference type="NCBI Taxonomy" id="194682"/>
    <lineage>
        <taxon>Eukaryota</taxon>
        <taxon>Fungi</taxon>
        <taxon>Dikarya</taxon>
        <taxon>Basidiomycota</taxon>
        <taxon>Agaricomycotina</taxon>
        <taxon>Agaricomycetes</taxon>
        <taxon>Polyporales</taxon>
        <taxon>Meruliaceae</taxon>
        <taxon>Phlebia</taxon>
    </lineage>
</organism>
<sequence length="531" mass="59545">MSEPTATNPAMLVDLPDDCILVFLQWLTIVDILCLRMTCKRMEYATRLRSVWHAIYRRFSRLIPMLPLPYPYTTEALDAVPAHVLEHISIFGYRLHLRFTQPIPSPWSVALLNRGIEEPSDDVHLLPGGRWLVEVFTEDWKVSIWDLSGYEMRRVLQTTLTNEAVTHLPTSGAVIMGRHLHVLLRAGRFDPSTLSLKTTGYVLSVELPVESSQKPPLSFVHTTRNLPRLTERTGLEEGELSVIDWTYHGEENGHTTAERKVKGLVLYSSLLDDLLPNQPSWTRVLHTKYHNYLLYVNSDGSVLLFLVPPLAVTDETNIPRVQAAPIARLSVPSVPVESVSPWSTDIHTGDSDVSVYTLSLSTPMSAYTISFVPSRTTSNDNYSDSSVLCPSTLTLVRMHLPITLDKRVSLCTLGPSGTRGVYVELSRYMGTYRELVLLAGPLPRSSWFLNSHSTAYLGDVAELEQEESTELPNPTPTRRVVFPGVSTQLKRVINGIAFDECSGRVCFKRTDGHINVMDFSAMKIQESIGPF</sequence>
<dbReference type="Proteomes" id="UP001148662">
    <property type="component" value="Unassembled WGS sequence"/>
</dbReference>
<evidence type="ECO:0000313" key="2">
    <source>
        <dbReference type="Proteomes" id="UP001148662"/>
    </source>
</evidence>
<dbReference type="EMBL" id="JANHOG010002007">
    <property type="protein sequence ID" value="KAJ3528609.1"/>
    <property type="molecule type" value="Genomic_DNA"/>
</dbReference>